<dbReference type="AlphaFoldDB" id="A0A0A9GGQ2"/>
<dbReference type="EMBL" id="GBRH01176155">
    <property type="protein sequence ID" value="JAE21741.1"/>
    <property type="molecule type" value="Transcribed_RNA"/>
</dbReference>
<proteinExistence type="predicted"/>
<reference evidence="1" key="2">
    <citation type="journal article" date="2015" name="Data Brief">
        <title>Shoot transcriptome of the giant reed, Arundo donax.</title>
        <authorList>
            <person name="Barrero R.A."/>
            <person name="Guerrero F.D."/>
            <person name="Moolhuijzen P."/>
            <person name="Goolsby J.A."/>
            <person name="Tidwell J."/>
            <person name="Bellgard S.E."/>
            <person name="Bellgard M.I."/>
        </authorList>
    </citation>
    <scope>NUCLEOTIDE SEQUENCE</scope>
    <source>
        <tissue evidence="1">Shoot tissue taken approximately 20 cm above the soil surface</tissue>
    </source>
</reference>
<organism evidence="1">
    <name type="scientific">Arundo donax</name>
    <name type="common">Giant reed</name>
    <name type="synonym">Donax arundinaceus</name>
    <dbReference type="NCBI Taxonomy" id="35708"/>
    <lineage>
        <taxon>Eukaryota</taxon>
        <taxon>Viridiplantae</taxon>
        <taxon>Streptophyta</taxon>
        <taxon>Embryophyta</taxon>
        <taxon>Tracheophyta</taxon>
        <taxon>Spermatophyta</taxon>
        <taxon>Magnoliopsida</taxon>
        <taxon>Liliopsida</taxon>
        <taxon>Poales</taxon>
        <taxon>Poaceae</taxon>
        <taxon>PACMAD clade</taxon>
        <taxon>Arundinoideae</taxon>
        <taxon>Arundineae</taxon>
        <taxon>Arundo</taxon>
    </lineage>
</organism>
<protein>
    <submittedName>
        <fullName evidence="1">Uncharacterized protein</fullName>
    </submittedName>
</protein>
<sequence length="95" mass="10802">MAQGEIMFRFLKVHRPRFVIVCCPCFVHQLHVARLDTGIFSFNSAPTIIEVCNFLVNLLPVGFQLLWCPSPIFWGAAVVHLRDFTPVHLILLGII</sequence>
<reference evidence="1" key="1">
    <citation type="submission" date="2014-09" db="EMBL/GenBank/DDBJ databases">
        <authorList>
            <person name="Magalhaes I.L.F."/>
            <person name="Oliveira U."/>
            <person name="Santos F.R."/>
            <person name="Vidigal T.H.D.A."/>
            <person name="Brescovit A.D."/>
            <person name="Santos A.J."/>
        </authorList>
    </citation>
    <scope>NUCLEOTIDE SEQUENCE</scope>
    <source>
        <tissue evidence="1">Shoot tissue taken approximately 20 cm above the soil surface</tissue>
    </source>
</reference>
<evidence type="ECO:0000313" key="1">
    <source>
        <dbReference type="EMBL" id="JAE21741.1"/>
    </source>
</evidence>
<accession>A0A0A9GGQ2</accession>
<name>A0A0A9GGQ2_ARUDO</name>